<evidence type="ECO:0000313" key="2">
    <source>
        <dbReference type="EMBL" id="MQM18482.1"/>
    </source>
</evidence>
<reference evidence="2" key="1">
    <citation type="submission" date="2017-07" db="EMBL/GenBank/DDBJ databases">
        <title>Taro Niue Genome Assembly and Annotation.</title>
        <authorList>
            <person name="Atibalentja N."/>
            <person name="Keating K."/>
            <person name="Fields C.J."/>
        </authorList>
    </citation>
    <scope>NUCLEOTIDE SEQUENCE</scope>
    <source>
        <strain evidence="2">Niue_2</strain>
        <tissue evidence="2">Leaf</tissue>
    </source>
</reference>
<proteinExistence type="predicted"/>
<feature type="compositionally biased region" description="Low complexity" evidence="1">
    <location>
        <begin position="224"/>
        <end position="233"/>
    </location>
</feature>
<sequence>MVFEASSQVVDACRDYLSSWVRQVLLCGIPYEASALSRETDSGQTRYWFNGLGRGVPSQLVSEQVVVMGYRRDWGGGGDDPEESTQRMIERNWESLTEIRMRMDQQVPVPPVTGEAVPVAPVAPLPEVEVPFVAPIPPSPPLIAAEEPVVQVESAADKKAAVQDLAARWDFGSGISYAVYGTEQVVDAYRGHLSSWVPQAMTSCGRRSTHARENEQRREERGEQQAPAPQGPMVLPPQPPMDYDVFMQGLVQAMLTQAQTQAALLRLQLQFPRSMAMVVYPSCRGLRGWLFLL</sequence>
<evidence type="ECO:0000256" key="1">
    <source>
        <dbReference type="SAM" id="MobiDB-lite"/>
    </source>
</evidence>
<dbReference type="AlphaFoldDB" id="A0A843XGV5"/>
<organism evidence="2 3">
    <name type="scientific">Colocasia esculenta</name>
    <name type="common">Wild taro</name>
    <name type="synonym">Arum esculentum</name>
    <dbReference type="NCBI Taxonomy" id="4460"/>
    <lineage>
        <taxon>Eukaryota</taxon>
        <taxon>Viridiplantae</taxon>
        <taxon>Streptophyta</taxon>
        <taxon>Embryophyta</taxon>
        <taxon>Tracheophyta</taxon>
        <taxon>Spermatophyta</taxon>
        <taxon>Magnoliopsida</taxon>
        <taxon>Liliopsida</taxon>
        <taxon>Araceae</taxon>
        <taxon>Aroideae</taxon>
        <taxon>Colocasieae</taxon>
        <taxon>Colocasia</taxon>
    </lineage>
</organism>
<protein>
    <submittedName>
        <fullName evidence="2">Uncharacterized protein</fullName>
    </submittedName>
</protein>
<feature type="compositionally biased region" description="Basic and acidic residues" evidence="1">
    <location>
        <begin position="210"/>
        <end position="223"/>
    </location>
</feature>
<comment type="caution">
    <text evidence="2">The sequence shown here is derived from an EMBL/GenBank/DDBJ whole genome shotgun (WGS) entry which is preliminary data.</text>
</comment>
<keyword evidence="3" id="KW-1185">Reference proteome</keyword>
<accession>A0A843XGV5</accession>
<gene>
    <name evidence="2" type="ORF">Taro_051473</name>
</gene>
<evidence type="ECO:0000313" key="3">
    <source>
        <dbReference type="Proteomes" id="UP000652761"/>
    </source>
</evidence>
<name>A0A843XGV5_COLES</name>
<feature type="region of interest" description="Disordered" evidence="1">
    <location>
        <begin position="202"/>
        <end position="235"/>
    </location>
</feature>
<dbReference type="Proteomes" id="UP000652761">
    <property type="component" value="Unassembled WGS sequence"/>
</dbReference>
<dbReference type="EMBL" id="NMUH01008227">
    <property type="protein sequence ID" value="MQM18482.1"/>
    <property type="molecule type" value="Genomic_DNA"/>
</dbReference>